<dbReference type="Proteomes" id="UP000185895">
    <property type="component" value="Unassembled WGS sequence"/>
</dbReference>
<dbReference type="AlphaFoldDB" id="A0A1E7REW7"/>
<comment type="caution">
    <text evidence="1">The sequence shown here is derived from an EMBL/GenBank/DDBJ whole genome shotgun (WGS) entry which is preliminary data.</text>
</comment>
<protein>
    <recommendedName>
        <fullName evidence="3">Lipoprotein</fullName>
    </recommendedName>
</protein>
<accession>A0A1E7REW7</accession>
<reference evidence="1 2" key="1">
    <citation type="submission" date="2016-09" db="EMBL/GenBank/DDBJ databases">
        <authorList>
            <person name="Capua I."/>
            <person name="De Benedictis P."/>
            <person name="Joannis T."/>
            <person name="Lombin L.H."/>
            <person name="Cattoli G."/>
        </authorList>
    </citation>
    <scope>NUCLEOTIDE SEQUENCE [LARGE SCALE GENOMIC DNA]</scope>
    <source>
        <strain evidence="1 2">ANC 4671</strain>
    </source>
</reference>
<evidence type="ECO:0000313" key="2">
    <source>
        <dbReference type="Proteomes" id="UP000185895"/>
    </source>
</evidence>
<dbReference type="PROSITE" id="PS51257">
    <property type="entry name" value="PROKAR_LIPOPROTEIN"/>
    <property type="match status" value="1"/>
</dbReference>
<keyword evidence="2" id="KW-1185">Reference proteome</keyword>
<gene>
    <name evidence="1" type="ORF">BJI46_07560</name>
</gene>
<organism evidence="1 2">
    <name type="scientific">Acinetobacter qingfengensis</name>
    <dbReference type="NCBI Taxonomy" id="1262585"/>
    <lineage>
        <taxon>Bacteria</taxon>
        <taxon>Pseudomonadati</taxon>
        <taxon>Pseudomonadota</taxon>
        <taxon>Gammaproteobacteria</taxon>
        <taxon>Moraxellales</taxon>
        <taxon>Moraxellaceae</taxon>
        <taxon>Acinetobacter</taxon>
    </lineage>
</organism>
<name>A0A1E7REW7_9GAMM</name>
<proteinExistence type="predicted"/>
<sequence>MKILGLVSIFSLLCACHPVSQSTLKQDQLCQGIIHNYFFLQGIDRLNLNTTKIDTSHVAQQYIDYQYQIKNADPDHFIHKKTDQVNIRCTFTSTNLILTFSYPYFQKDKYTIQLDLLP</sequence>
<dbReference type="EMBL" id="MKKK01000002">
    <property type="protein sequence ID" value="OEY97914.1"/>
    <property type="molecule type" value="Genomic_DNA"/>
</dbReference>
<dbReference type="RefSeq" id="WP_070068668.1">
    <property type="nucleotide sequence ID" value="NZ_MKKK01000002.1"/>
</dbReference>
<evidence type="ECO:0000313" key="1">
    <source>
        <dbReference type="EMBL" id="OEY97914.1"/>
    </source>
</evidence>
<evidence type="ECO:0008006" key="3">
    <source>
        <dbReference type="Google" id="ProtNLM"/>
    </source>
</evidence>